<dbReference type="PANTHER" id="PTHR30203:SF25">
    <property type="entry name" value="OUTER MEMBRANE PROTEIN-RELATED"/>
    <property type="match status" value="1"/>
</dbReference>
<comment type="subcellular location">
    <subcellularLocation>
        <location evidence="2">Cell outer membrane</location>
        <topology evidence="2">Lipid-anchor</topology>
    </subcellularLocation>
</comment>
<comment type="similarity">
    <text evidence="1 2">Belongs to the outer membrane factor (OMF) (TC 1.B.17) family.</text>
</comment>
<feature type="signal peptide" evidence="2">
    <location>
        <begin position="1"/>
        <end position="25"/>
    </location>
</feature>
<accession>A0ABS1WSR9</accession>
<feature type="chain" id="PRO_5044958548" evidence="2">
    <location>
        <begin position="26"/>
        <end position="482"/>
    </location>
</feature>
<dbReference type="RefSeq" id="WP_203165949.1">
    <property type="nucleotide sequence ID" value="NZ_JAEVLS010000001.1"/>
</dbReference>
<dbReference type="Pfam" id="PF02321">
    <property type="entry name" value="OEP"/>
    <property type="match status" value="2"/>
</dbReference>
<dbReference type="Gene3D" id="2.20.200.10">
    <property type="entry name" value="Outer membrane efflux proteins (OEP)"/>
    <property type="match status" value="1"/>
</dbReference>
<keyword evidence="2" id="KW-0732">Signal</keyword>
<keyword evidence="2" id="KW-0564">Palmitate</keyword>
<evidence type="ECO:0000313" key="4">
    <source>
        <dbReference type="Proteomes" id="UP000661077"/>
    </source>
</evidence>
<dbReference type="SUPFAM" id="SSF56954">
    <property type="entry name" value="Outer membrane efflux proteins (OEP)"/>
    <property type="match status" value="1"/>
</dbReference>
<dbReference type="Proteomes" id="UP000661077">
    <property type="component" value="Unassembled WGS sequence"/>
</dbReference>
<keyword evidence="2" id="KW-0449">Lipoprotein</keyword>
<protein>
    <submittedName>
        <fullName evidence="3">Efflux transporter outer membrane subunit</fullName>
    </submittedName>
</protein>
<keyword evidence="2" id="KW-0472">Membrane</keyword>
<evidence type="ECO:0000313" key="3">
    <source>
        <dbReference type="EMBL" id="MBM0104001.1"/>
    </source>
</evidence>
<reference evidence="3 4" key="1">
    <citation type="journal article" date="2021" name="Int. J. Syst. Evol. Microbiol.">
        <title>Steroidobacter gossypii sp. nov., isolated from soil of cotton cropping field.</title>
        <authorList>
            <person name="Huang R."/>
            <person name="Yang S."/>
            <person name="Zhen C."/>
            <person name="Liu W."/>
        </authorList>
    </citation>
    <scope>NUCLEOTIDE SEQUENCE [LARGE SCALE GENOMIC DNA]</scope>
    <source>
        <strain evidence="3 4">S1-65</strain>
    </source>
</reference>
<evidence type="ECO:0000256" key="2">
    <source>
        <dbReference type="RuleBase" id="RU362097"/>
    </source>
</evidence>
<keyword evidence="2" id="KW-0812">Transmembrane</keyword>
<organism evidence="3 4">
    <name type="scientific">Steroidobacter gossypii</name>
    <dbReference type="NCBI Taxonomy" id="2805490"/>
    <lineage>
        <taxon>Bacteria</taxon>
        <taxon>Pseudomonadati</taxon>
        <taxon>Pseudomonadota</taxon>
        <taxon>Gammaproteobacteria</taxon>
        <taxon>Steroidobacterales</taxon>
        <taxon>Steroidobacteraceae</taxon>
        <taxon>Steroidobacter</taxon>
    </lineage>
</organism>
<dbReference type="PROSITE" id="PS51257">
    <property type="entry name" value="PROKAR_LIPOPROTEIN"/>
    <property type="match status" value="1"/>
</dbReference>
<evidence type="ECO:0000256" key="1">
    <source>
        <dbReference type="ARBA" id="ARBA00007613"/>
    </source>
</evidence>
<sequence length="482" mass="52297">MRNLKQTTLSVTKKLSILAVSAVLAACAVGPDYRQPEMNSPDEFVSNDATQFSPADVESDFWKAFGDEQLNSLIEQALTANHDIRIATARLREARAIRGEARLDFAPTVTASGGYTETRASQRQAPVAEIPRDQDYYDAGFDAFWELDFFGRIRRNVEANSALVQAAEAGVYATQVSITAEVARNYFELRGSQQRLAVAQRNADNQRETLRITTARLEAGRGTQLDTSRAQAQLSATLATIPDLESNITSSILRLGVLTGQSPEALIPQLSTVQKLPTLPATQSIGTPELLLRRRPDIRVAERELASATAQIGVAVGDLFPRISFVGSWGFDAVDSSDLGKSSSETYGFGPSIQWAAFDLGRVRQRIKQREAATERALAVYQQTVLQALEEADASMTAYVKAKVKQAHLQDSTTASLQAVTLARARYESGVADFLTVLDAERSALTAEDQLAQSETQTATALLATYKALGGGFRPLDAQASL</sequence>
<keyword evidence="2" id="KW-1134">Transmembrane beta strand</keyword>
<dbReference type="PANTHER" id="PTHR30203">
    <property type="entry name" value="OUTER MEMBRANE CATION EFFLUX PROTEIN"/>
    <property type="match status" value="1"/>
</dbReference>
<dbReference type="EMBL" id="JAEVLS010000001">
    <property type="protein sequence ID" value="MBM0104001.1"/>
    <property type="molecule type" value="Genomic_DNA"/>
</dbReference>
<name>A0ABS1WSR9_9GAMM</name>
<gene>
    <name evidence="3" type="ORF">JM946_04565</name>
</gene>
<comment type="caution">
    <text evidence="3">The sequence shown here is derived from an EMBL/GenBank/DDBJ whole genome shotgun (WGS) entry which is preliminary data.</text>
</comment>
<keyword evidence="4" id="KW-1185">Reference proteome</keyword>
<proteinExistence type="inferred from homology"/>
<dbReference type="InterPro" id="IPR003423">
    <property type="entry name" value="OMP_efflux"/>
</dbReference>
<dbReference type="NCBIfam" id="TIGR01845">
    <property type="entry name" value="outer_NodT"/>
    <property type="match status" value="1"/>
</dbReference>
<dbReference type="Gene3D" id="1.20.1600.10">
    <property type="entry name" value="Outer membrane efflux proteins (OEP)"/>
    <property type="match status" value="1"/>
</dbReference>
<dbReference type="InterPro" id="IPR010131">
    <property type="entry name" value="MdtP/NodT-like"/>
</dbReference>